<keyword evidence="12" id="KW-1133">Transmembrane helix</keyword>
<dbReference type="GO" id="GO:0016020">
    <property type="term" value="C:membrane"/>
    <property type="evidence" value="ECO:0000318"/>
    <property type="project" value="GO_Central"/>
</dbReference>
<evidence type="ECO:0000256" key="8">
    <source>
        <dbReference type="ARBA" id="ARBA00055524"/>
    </source>
</evidence>
<evidence type="ECO:0000256" key="12">
    <source>
        <dbReference type="SAM" id="Phobius"/>
    </source>
</evidence>
<evidence type="ECO:0000256" key="3">
    <source>
        <dbReference type="ARBA" id="ARBA00022801"/>
    </source>
</evidence>
<comment type="caution">
    <text evidence="13">The sequence shown here is derived from an EMBL/GenBank/DDBJ whole genome shotgun (WGS) entry which is preliminary data.</text>
</comment>
<feature type="binding site" evidence="10">
    <location>
        <begin position="255"/>
        <end position="259"/>
    </location>
    <ligand>
        <name>ATP</name>
        <dbReference type="ChEBI" id="CHEBI:30616"/>
    </ligand>
</feature>
<evidence type="ECO:0000256" key="2">
    <source>
        <dbReference type="ARBA" id="ARBA00012148"/>
    </source>
</evidence>
<dbReference type="EMBL" id="LFYR01002027">
    <property type="protein sequence ID" value="KMZ57719.1"/>
    <property type="molecule type" value="Genomic_DNA"/>
</dbReference>
<evidence type="ECO:0000256" key="4">
    <source>
        <dbReference type="ARBA" id="ARBA00030084"/>
    </source>
</evidence>
<dbReference type="Proteomes" id="UP000036987">
    <property type="component" value="Unassembled WGS sequence"/>
</dbReference>
<dbReference type="PANTHER" id="PTHR11782">
    <property type="entry name" value="ADENOSINE/GUANOSINE DIPHOSPHATASE"/>
    <property type="match status" value="1"/>
</dbReference>
<keyword evidence="14" id="KW-1185">Reference proteome</keyword>
<protein>
    <recommendedName>
        <fullName evidence="2">apyrase</fullName>
        <ecNumber evidence="2">3.6.1.5</ecNumber>
    </recommendedName>
    <alternativeName>
        <fullName evidence="5">ATP-diphosphatase</fullName>
    </alternativeName>
    <alternativeName>
        <fullName evidence="6">ATP-diphosphohydrolase</fullName>
    </alternativeName>
    <alternativeName>
        <fullName evidence="4">Adenosine diphosphatase</fullName>
    </alternativeName>
</protein>
<evidence type="ECO:0000256" key="11">
    <source>
        <dbReference type="RuleBase" id="RU003833"/>
    </source>
</evidence>
<evidence type="ECO:0000256" key="5">
    <source>
        <dbReference type="ARBA" id="ARBA00031428"/>
    </source>
</evidence>
<dbReference type="OMA" id="CLVENMN"/>
<evidence type="ECO:0000256" key="7">
    <source>
        <dbReference type="ARBA" id="ARBA00049175"/>
    </source>
</evidence>
<feature type="transmembrane region" description="Helical" evidence="12">
    <location>
        <begin position="57"/>
        <end position="75"/>
    </location>
</feature>
<dbReference type="FunFam" id="3.30.420.150:FF:000008">
    <property type="entry name" value="Apyrase 1"/>
    <property type="match status" value="1"/>
</dbReference>
<keyword evidence="12" id="KW-0472">Membrane</keyword>
<evidence type="ECO:0000256" key="1">
    <source>
        <dbReference type="ARBA" id="ARBA00009283"/>
    </source>
</evidence>
<evidence type="ECO:0000256" key="9">
    <source>
        <dbReference type="PIRSR" id="PIRSR600407-1"/>
    </source>
</evidence>
<dbReference type="Gene3D" id="3.30.420.40">
    <property type="match status" value="1"/>
</dbReference>
<sequence>MSETVVDDSLQSQIRYRSSSGVDLQATDLEYAVKMRKITRSQEQLSTFSDKVRRNRGVILAVSIPILIVSFVIYVSSPPNAVPVDAGGLVALRNEVEEGSYAVIFDAGSSGSRVHVYSFDRNLNLLPIGNGLELFVQKKPGLSAYASNPKEAAESLNSLLQEAEDVIPSDLQKKTPVRVGATAGLRALGVETSDKILEEVRDFLKEKSSLRSNLEWVTVLDGTQEGAYQWVTINYLLGNLGKGYENTVGVVDLGGGSVQMAYAISEDDALTAPKLTDGEDTYVKELFLKGTKYFLYVHSYMNFGLLAARAEILKTDDDPASSCILAGYNGTYKYGGAELDASASKDGPSYMKCRTAAVEAISFNKRACTHMKCTFGGVWNGGGGDGQKNLFVASYFYDRAAEAGFIDPTEPEVIVKPKEFKAAAFEVCETNMEDAGKNYPRVETENLPYLCMDLVYQYTLLVDGFGLVPSQNITLVKQVKYGDYLTEAAWPLGSAIEVVSSSF</sequence>
<evidence type="ECO:0000256" key="10">
    <source>
        <dbReference type="PIRSR" id="PIRSR600407-2"/>
    </source>
</evidence>
<dbReference type="STRING" id="29655.A0A0K9NLS5"/>
<dbReference type="GO" id="GO:0005524">
    <property type="term" value="F:ATP binding"/>
    <property type="evidence" value="ECO:0007669"/>
    <property type="project" value="UniProtKB-KW"/>
</dbReference>
<dbReference type="GO" id="GO:0009134">
    <property type="term" value="P:nucleoside diphosphate catabolic process"/>
    <property type="evidence" value="ECO:0000318"/>
    <property type="project" value="GO_Central"/>
</dbReference>
<comment type="similarity">
    <text evidence="1 11">Belongs to the GDA1/CD39 NTPase family.</text>
</comment>
<dbReference type="GO" id="GO:0004050">
    <property type="term" value="F:apyrase activity"/>
    <property type="evidence" value="ECO:0007669"/>
    <property type="project" value="UniProtKB-EC"/>
</dbReference>
<feature type="active site" description="Proton acceptor" evidence="9">
    <location>
        <position position="225"/>
    </location>
</feature>
<keyword evidence="12" id="KW-0812">Transmembrane</keyword>
<dbReference type="Gene3D" id="3.30.420.150">
    <property type="entry name" value="Exopolyphosphatase. Domain 2"/>
    <property type="match status" value="1"/>
</dbReference>
<organism evidence="13 14">
    <name type="scientific">Zostera marina</name>
    <name type="common">Eelgrass</name>
    <dbReference type="NCBI Taxonomy" id="29655"/>
    <lineage>
        <taxon>Eukaryota</taxon>
        <taxon>Viridiplantae</taxon>
        <taxon>Streptophyta</taxon>
        <taxon>Embryophyta</taxon>
        <taxon>Tracheophyta</taxon>
        <taxon>Spermatophyta</taxon>
        <taxon>Magnoliopsida</taxon>
        <taxon>Liliopsida</taxon>
        <taxon>Zosteraceae</taxon>
        <taxon>Zostera</taxon>
    </lineage>
</organism>
<evidence type="ECO:0000256" key="6">
    <source>
        <dbReference type="ARBA" id="ARBA00032306"/>
    </source>
</evidence>
<dbReference type="EC" id="3.6.1.5" evidence="2"/>
<keyword evidence="10" id="KW-0067">ATP-binding</keyword>
<accession>A0A0K9NLS5</accession>
<keyword evidence="10" id="KW-0547">Nucleotide-binding</keyword>
<dbReference type="GO" id="GO:0017110">
    <property type="term" value="F:nucleoside diphosphate phosphatase activity"/>
    <property type="evidence" value="ECO:0000318"/>
    <property type="project" value="GO_Central"/>
</dbReference>
<evidence type="ECO:0000313" key="13">
    <source>
        <dbReference type="EMBL" id="KMZ57719.1"/>
    </source>
</evidence>
<dbReference type="AlphaFoldDB" id="A0A0K9NLS5"/>
<reference evidence="14" key="1">
    <citation type="journal article" date="2016" name="Nature">
        <title>The genome of the seagrass Zostera marina reveals angiosperm adaptation to the sea.</title>
        <authorList>
            <person name="Olsen J.L."/>
            <person name="Rouze P."/>
            <person name="Verhelst B."/>
            <person name="Lin Y.-C."/>
            <person name="Bayer T."/>
            <person name="Collen J."/>
            <person name="Dattolo E."/>
            <person name="De Paoli E."/>
            <person name="Dittami S."/>
            <person name="Maumus F."/>
            <person name="Michel G."/>
            <person name="Kersting A."/>
            <person name="Lauritano C."/>
            <person name="Lohaus R."/>
            <person name="Toepel M."/>
            <person name="Tonon T."/>
            <person name="Vanneste K."/>
            <person name="Amirebrahimi M."/>
            <person name="Brakel J."/>
            <person name="Bostroem C."/>
            <person name="Chovatia M."/>
            <person name="Grimwood J."/>
            <person name="Jenkins J.W."/>
            <person name="Jueterbock A."/>
            <person name="Mraz A."/>
            <person name="Stam W.T."/>
            <person name="Tice H."/>
            <person name="Bornberg-Bauer E."/>
            <person name="Green P.J."/>
            <person name="Pearson G.A."/>
            <person name="Procaccini G."/>
            <person name="Duarte C.M."/>
            <person name="Schmutz J."/>
            <person name="Reusch T.B.H."/>
            <person name="Van de Peer Y."/>
        </authorList>
    </citation>
    <scope>NUCLEOTIDE SEQUENCE [LARGE SCALE GENOMIC DNA]</scope>
    <source>
        <strain evidence="14">cv. Finnish</strain>
    </source>
</reference>
<keyword evidence="3 11" id="KW-0378">Hydrolase</keyword>
<comment type="function">
    <text evidence="8">Catalyzes the hydrolysis of phosphoanhydride bonds of nucleoside tri- and di-phosphates.</text>
</comment>
<dbReference type="OrthoDB" id="6372431at2759"/>
<evidence type="ECO:0000313" key="14">
    <source>
        <dbReference type="Proteomes" id="UP000036987"/>
    </source>
</evidence>
<name>A0A0K9NLS5_ZOSMR</name>
<proteinExistence type="inferred from homology"/>
<comment type="catalytic activity">
    <reaction evidence="7">
        <text>a ribonucleoside 5'-triphosphate + 2 H2O = a ribonucleoside 5'-phosphate + 2 phosphate + 2 H(+)</text>
        <dbReference type="Rhea" id="RHEA:36795"/>
        <dbReference type="ChEBI" id="CHEBI:15377"/>
        <dbReference type="ChEBI" id="CHEBI:15378"/>
        <dbReference type="ChEBI" id="CHEBI:43474"/>
        <dbReference type="ChEBI" id="CHEBI:58043"/>
        <dbReference type="ChEBI" id="CHEBI:61557"/>
        <dbReference type="EC" id="3.6.1.5"/>
    </reaction>
</comment>
<dbReference type="InterPro" id="IPR000407">
    <property type="entry name" value="GDA1_CD39_NTPase"/>
</dbReference>
<dbReference type="Pfam" id="PF01150">
    <property type="entry name" value="GDA1_CD39"/>
    <property type="match status" value="1"/>
</dbReference>
<gene>
    <name evidence="13" type="ORF">ZOSMA_82G00310</name>
</gene>
<dbReference type="CDD" id="cd24041">
    <property type="entry name" value="ASKHA_NBD_AtAPY1-like"/>
    <property type="match status" value="1"/>
</dbReference>
<dbReference type="PROSITE" id="PS01238">
    <property type="entry name" value="GDA1_CD39_NTPASE"/>
    <property type="match status" value="1"/>
</dbReference>
<dbReference type="PANTHER" id="PTHR11782:SF83">
    <property type="entry name" value="GUANOSINE-DIPHOSPHATASE"/>
    <property type="match status" value="1"/>
</dbReference>